<dbReference type="GO" id="GO:0005524">
    <property type="term" value="F:ATP binding"/>
    <property type="evidence" value="ECO:0007669"/>
    <property type="project" value="UniProtKB-KW"/>
</dbReference>
<evidence type="ECO:0000256" key="1">
    <source>
        <dbReference type="ARBA" id="ARBA00022605"/>
    </source>
</evidence>
<dbReference type="PANTHER" id="PTHR21064:SF6">
    <property type="entry name" value="AMINOGLYCOSIDE PHOSPHOTRANSFERASE DOMAIN-CONTAINING PROTEIN"/>
    <property type="match status" value="1"/>
</dbReference>
<name>A0A1H9AVW5_9RHOB</name>
<evidence type="ECO:0000256" key="4">
    <source>
        <dbReference type="ARBA" id="ARBA00022741"/>
    </source>
</evidence>
<dbReference type="InterPro" id="IPR002575">
    <property type="entry name" value="Aminoglycoside_PTrfase"/>
</dbReference>
<dbReference type="EMBL" id="FOEP01000002">
    <property type="protein sequence ID" value="SEP80675.1"/>
    <property type="molecule type" value="Genomic_DNA"/>
</dbReference>
<keyword evidence="1" id="KW-0028">Amino-acid biosynthesis</keyword>
<feature type="domain" description="Aminoglycoside phosphotransferase" evidence="8">
    <location>
        <begin position="22"/>
        <end position="264"/>
    </location>
</feature>
<proteinExistence type="inferred from homology"/>
<dbReference type="Proteomes" id="UP000198634">
    <property type="component" value="Unassembled WGS sequence"/>
</dbReference>
<dbReference type="InterPro" id="IPR050249">
    <property type="entry name" value="Pseudomonas-type_ThrB"/>
</dbReference>
<dbReference type="InterPro" id="IPR005280">
    <property type="entry name" value="Homoserine_kinase_II"/>
</dbReference>
<keyword evidence="5 9" id="KW-0418">Kinase</keyword>
<dbReference type="STRING" id="657014.SAMN04488092_102277"/>
<dbReference type="GO" id="GO:0009088">
    <property type="term" value="P:threonine biosynthetic process"/>
    <property type="evidence" value="ECO:0007669"/>
    <property type="project" value="UniProtKB-KW"/>
</dbReference>
<dbReference type="GO" id="GO:0004413">
    <property type="term" value="F:homoserine kinase activity"/>
    <property type="evidence" value="ECO:0007669"/>
    <property type="project" value="InterPro"/>
</dbReference>
<dbReference type="Pfam" id="PF01636">
    <property type="entry name" value="APH"/>
    <property type="match status" value="1"/>
</dbReference>
<evidence type="ECO:0000313" key="9">
    <source>
        <dbReference type="EMBL" id="SEP80675.1"/>
    </source>
</evidence>
<dbReference type="SUPFAM" id="SSF56112">
    <property type="entry name" value="Protein kinase-like (PK-like)"/>
    <property type="match status" value="1"/>
</dbReference>
<dbReference type="Gene3D" id="3.90.1200.10">
    <property type="match status" value="1"/>
</dbReference>
<protein>
    <submittedName>
        <fullName evidence="9">Ser/Thr protein kinase RdoA involved in Cpx stress response, MazF antagonist</fullName>
    </submittedName>
</protein>
<keyword evidence="3" id="KW-0791">Threonine biosynthesis</keyword>
<gene>
    <name evidence="9" type="ORF">SAMN04488092_102277</name>
</gene>
<comment type="similarity">
    <text evidence="7">Belongs to the pseudomonas-type ThrB family.</text>
</comment>
<reference evidence="9 10" key="1">
    <citation type="submission" date="2016-10" db="EMBL/GenBank/DDBJ databases">
        <authorList>
            <person name="de Groot N.N."/>
        </authorList>
    </citation>
    <scope>NUCLEOTIDE SEQUENCE [LARGE SCALE GENOMIC DNA]</scope>
    <source>
        <strain evidence="9 10">DSM 22007</strain>
    </source>
</reference>
<dbReference type="CDD" id="cd05153">
    <property type="entry name" value="HomoserineK_II"/>
    <property type="match status" value="1"/>
</dbReference>
<dbReference type="RefSeq" id="WP_090268430.1">
    <property type="nucleotide sequence ID" value="NZ_FOEP01000002.1"/>
</dbReference>
<dbReference type="OrthoDB" id="241498at2"/>
<dbReference type="InterPro" id="IPR011009">
    <property type="entry name" value="Kinase-like_dom_sf"/>
</dbReference>
<dbReference type="PANTHER" id="PTHR21064">
    <property type="entry name" value="AMINOGLYCOSIDE PHOSPHOTRANSFERASE DOMAIN-CONTAINING PROTEIN-RELATED"/>
    <property type="match status" value="1"/>
</dbReference>
<evidence type="ECO:0000256" key="5">
    <source>
        <dbReference type="ARBA" id="ARBA00022777"/>
    </source>
</evidence>
<keyword evidence="6" id="KW-0067">ATP-binding</keyword>
<evidence type="ECO:0000256" key="2">
    <source>
        <dbReference type="ARBA" id="ARBA00022679"/>
    </source>
</evidence>
<accession>A0A1H9AVW5</accession>
<evidence type="ECO:0000313" key="10">
    <source>
        <dbReference type="Proteomes" id="UP000198634"/>
    </source>
</evidence>
<evidence type="ECO:0000256" key="7">
    <source>
        <dbReference type="ARBA" id="ARBA00038240"/>
    </source>
</evidence>
<evidence type="ECO:0000256" key="6">
    <source>
        <dbReference type="ARBA" id="ARBA00022840"/>
    </source>
</evidence>
<evidence type="ECO:0000256" key="3">
    <source>
        <dbReference type="ARBA" id="ARBA00022697"/>
    </source>
</evidence>
<dbReference type="AlphaFoldDB" id="A0A1H9AVW5"/>
<sequence>MSDTTAIRAAALWGITPDQITLAARRENTVYRATTPAGRFALRLHRPGYRTEAELTSELQWMAMLNSGGMTVPRPIPSQSGTLIEMVEETPVDLLTWLPGHPAGTAGTLDGIPDRAGFCRQLGQTFAMLHDLSDAWQPPAGFSRPHWNRAGLLGATPLWGRFWDNPDLTQSQRTTLLAVRDRAEACLAALESDLDYGLIHADALSENILVEAGTLSLIDFDDGGYGFRDFDLATFLLRFLDAPDYPALRDALLEGYATRRHVDPEQLELFILLRALTYPGWIIPRLAEPGGADRCTRAIRTALPLAEAFLRTP</sequence>
<evidence type="ECO:0000259" key="8">
    <source>
        <dbReference type="Pfam" id="PF01636"/>
    </source>
</evidence>
<keyword evidence="4" id="KW-0547">Nucleotide-binding</keyword>
<keyword evidence="2" id="KW-0808">Transferase</keyword>
<organism evidence="9 10">
    <name type="scientific">Thalassovita taeanensis</name>
    <dbReference type="NCBI Taxonomy" id="657014"/>
    <lineage>
        <taxon>Bacteria</taxon>
        <taxon>Pseudomonadati</taxon>
        <taxon>Pseudomonadota</taxon>
        <taxon>Alphaproteobacteria</taxon>
        <taxon>Rhodobacterales</taxon>
        <taxon>Roseobacteraceae</taxon>
        <taxon>Thalassovita</taxon>
    </lineage>
</organism>
<dbReference type="Gene3D" id="3.30.200.20">
    <property type="entry name" value="Phosphorylase Kinase, domain 1"/>
    <property type="match status" value="1"/>
</dbReference>
<keyword evidence="10" id="KW-1185">Reference proteome</keyword>